<evidence type="ECO:0000259" key="1">
    <source>
        <dbReference type="Pfam" id="PF13473"/>
    </source>
</evidence>
<dbReference type="InterPro" id="IPR008972">
    <property type="entry name" value="Cupredoxin"/>
</dbReference>
<accession>A0AAP4WZB6</accession>
<dbReference type="Gene3D" id="2.60.40.420">
    <property type="entry name" value="Cupredoxins - blue copper proteins"/>
    <property type="match status" value="1"/>
</dbReference>
<organism evidence="2 3">
    <name type="scientific">Cobetia amphilecti</name>
    <dbReference type="NCBI Taxonomy" id="1055104"/>
    <lineage>
        <taxon>Bacteria</taxon>
        <taxon>Pseudomonadati</taxon>
        <taxon>Pseudomonadota</taxon>
        <taxon>Gammaproteobacteria</taxon>
        <taxon>Oceanospirillales</taxon>
        <taxon>Halomonadaceae</taxon>
        <taxon>Cobetia</taxon>
    </lineage>
</organism>
<comment type="caution">
    <text evidence="2">The sequence shown here is derived from an EMBL/GenBank/DDBJ whole genome shotgun (WGS) entry which is preliminary data.</text>
</comment>
<evidence type="ECO:0000313" key="3">
    <source>
        <dbReference type="Proteomes" id="UP001170481"/>
    </source>
</evidence>
<reference evidence="2" key="1">
    <citation type="submission" date="2023-07" db="EMBL/GenBank/DDBJ databases">
        <title>Genome content predicts the carbon catabolic preferences of heterotrophic bacteria.</title>
        <authorList>
            <person name="Gralka M."/>
        </authorList>
    </citation>
    <scope>NUCLEOTIDE SEQUENCE</scope>
    <source>
        <strain evidence="2">C2R13</strain>
    </source>
</reference>
<dbReference type="RefSeq" id="WP_303594639.1">
    <property type="nucleotide sequence ID" value="NZ_JAUORK010000018.1"/>
</dbReference>
<dbReference type="Proteomes" id="UP001170481">
    <property type="component" value="Unassembled WGS sequence"/>
</dbReference>
<protein>
    <submittedName>
        <fullName evidence="2">Cupredoxin domain-containing protein</fullName>
    </submittedName>
</protein>
<evidence type="ECO:0000313" key="2">
    <source>
        <dbReference type="EMBL" id="MDO6672999.1"/>
    </source>
</evidence>
<dbReference type="Pfam" id="PF13473">
    <property type="entry name" value="Cupredoxin_1"/>
    <property type="match status" value="1"/>
</dbReference>
<dbReference type="AlphaFoldDB" id="A0AAP4WZB6"/>
<feature type="domain" description="EfeO-type cupredoxin-like" evidence="1">
    <location>
        <begin position="3"/>
        <end position="101"/>
    </location>
</feature>
<dbReference type="SUPFAM" id="SSF49503">
    <property type="entry name" value="Cupredoxins"/>
    <property type="match status" value="1"/>
</dbReference>
<sequence>MLLIALLPRPAAASDMPSYDLTLDNGKLIPEVLEVKAGEKFVIQLHNAGNTPAEFESNSLRKEKVLAPGVKSFVVIHPLRAGSYDFFDDFHLPDARGKVVAE</sequence>
<gene>
    <name evidence="2" type="ORF">Q4535_12830</name>
</gene>
<name>A0AAP4WZB6_9GAMM</name>
<proteinExistence type="predicted"/>
<dbReference type="InterPro" id="IPR028096">
    <property type="entry name" value="EfeO_Cupredoxin"/>
</dbReference>
<dbReference type="EMBL" id="JAUORK010000018">
    <property type="protein sequence ID" value="MDO6672999.1"/>
    <property type="molecule type" value="Genomic_DNA"/>
</dbReference>